<dbReference type="Proteomes" id="UP001172457">
    <property type="component" value="Chromosome 6"/>
</dbReference>
<gene>
    <name evidence="2" type="ORF">OSB04_024113</name>
</gene>
<dbReference type="EMBL" id="JARYMX010000006">
    <property type="protein sequence ID" value="KAJ9544406.1"/>
    <property type="molecule type" value="Genomic_DNA"/>
</dbReference>
<keyword evidence="3" id="KW-1185">Reference proteome</keyword>
<feature type="domain" description="Retroviral polymerase SH3-like" evidence="1">
    <location>
        <begin position="115"/>
        <end position="157"/>
    </location>
</feature>
<feature type="non-terminal residue" evidence="2">
    <location>
        <position position="1"/>
    </location>
</feature>
<reference evidence="2" key="1">
    <citation type="submission" date="2023-03" db="EMBL/GenBank/DDBJ databases">
        <title>Chromosome-scale reference genome and RAD-based genetic map of yellow starthistle (Centaurea solstitialis) reveal putative structural variation and QTLs associated with invader traits.</title>
        <authorList>
            <person name="Reatini B."/>
            <person name="Cang F.A."/>
            <person name="Jiang Q."/>
            <person name="Mckibben M.T.W."/>
            <person name="Barker M.S."/>
            <person name="Rieseberg L.H."/>
            <person name="Dlugosch K.M."/>
        </authorList>
    </citation>
    <scope>NUCLEOTIDE SEQUENCE</scope>
    <source>
        <strain evidence="2">CAN-66</strain>
        <tissue evidence="2">Leaf</tissue>
    </source>
</reference>
<dbReference type="Pfam" id="PF25597">
    <property type="entry name" value="SH3_retrovirus"/>
    <property type="match status" value="1"/>
</dbReference>
<protein>
    <recommendedName>
        <fullName evidence="1">Retroviral polymerase SH3-like domain-containing protein</fullName>
    </recommendedName>
</protein>
<comment type="caution">
    <text evidence="2">The sequence shown here is derived from an EMBL/GenBank/DDBJ whole genome shotgun (WGS) entry which is preliminary data.</text>
</comment>
<evidence type="ECO:0000259" key="1">
    <source>
        <dbReference type="Pfam" id="PF25597"/>
    </source>
</evidence>
<name>A0AA38SX85_9ASTR</name>
<organism evidence="2 3">
    <name type="scientific">Centaurea solstitialis</name>
    <name type="common">yellow star-thistle</name>
    <dbReference type="NCBI Taxonomy" id="347529"/>
    <lineage>
        <taxon>Eukaryota</taxon>
        <taxon>Viridiplantae</taxon>
        <taxon>Streptophyta</taxon>
        <taxon>Embryophyta</taxon>
        <taxon>Tracheophyta</taxon>
        <taxon>Spermatophyta</taxon>
        <taxon>Magnoliopsida</taxon>
        <taxon>eudicotyledons</taxon>
        <taxon>Gunneridae</taxon>
        <taxon>Pentapetalae</taxon>
        <taxon>asterids</taxon>
        <taxon>campanulids</taxon>
        <taxon>Asterales</taxon>
        <taxon>Asteraceae</taxon>
        <taxon>Carduoideae</taxon>
        <taxon>Cardueae</taxon>
        <taxon>Centaureinae</taxon>
        <taxon>Centaurea</taxon>
    </lineage>
</organism>
<evidence type="ECO:0000313" key="3">
    <source>
        <dbReference type="Proteomes" id="UP001172457"/>
    </source>
</evidence>
<proteinExistence type="predicted"/>
<accession>A0AA38SX85</accession>
<dbReference type="AlphaFoldDB" id="A0AA38SX85"/>
<dbReference type="InterPro" id="IPR057670">
    <property type="entry name" value="SH3_retrovirus"/>
</dbReference>
<sequence length="159" mass="18452">MNQMSYVDGLKHNLISVSQLCDNGIDVKFKIKYCIMYKADTLIEVMRANRRGDLYLICFEALKAKEEICLVSSIKNEEAWIWHTRFHEKEVSSSFNTNKSLEEIASSSWFAEPIGKFDPKRDDAILVGYSWDSTTYRVYVPRSQIVVVSTNVKFNDNFQ</sequence>
<evidence type="ECO:0000313" key="2">
    <source>
        <dbReference type="EMBL" id="KAJ9544406.1"/>
    </source>
</evidence>